<keyword evidence="3" id="KW-0645">Protease</keyword>
<dbReference type="Gene3D" id="1.10.390.10">
    <property type="entry name" value="Neutral Protease Domain 2"/>
    <property type="match status" value="1"/>
</dbReference>
<dbReference type="InterPro" id="IPR014782">
    <property type="entry name" value="Peptidase_M1_dom"/>
</dbReference>
<dbReference type="Pfam" id="PF01433">
    <property type="entry name" value="Peptidase_M1"/>
    <property type="match status" value="1"/>
</dbReference>
<name>A0ABU5J1Z0_9BACI</name>
<evidence type="ECO:0000259" key="2">
    <source>
        <dbReference type="Pfam" id="PF01433"/>
    </source>
</evidence>
<dbReference type="Proteomes" id="UP001290455">
    <property type="component" value="Unassembled WGS sequence"/>
</dbReference>
<proteinExistence type="predicted"/>
<feature type="region of interest" description="Disordered" evidence="1">
    <location>
        <begin position="21"/>
        <end position="51"/>
    </location>
</feature>
<protein>
    <submittedName>
        <fullName evidence="3">M1 family metallopeptidase</fullName>
        <ecNumber evidence="3">3.4.11.-</ecNumber>
    </submittedName>
</protein>
<dbReference type="EMBL" id="JAXOFX010000012">
    <property type="protein sequence ID" value="MDZ5473362.1"/>
    <property type="molecule type" value="Genomic_DNA"/>
</dbReference>
<keyword evidence="3" id="KW-0031">Aminopeptidase</keyword>
<dbReference type="PROSITE" id="PS51257">
    <property type="entry name" value="PROKAR_LIPOPROTEIN"/>
    <property type="match status" value="1"/>
</dbReference>
<keyword evidence="3" id="KW-0378">Hydrolase</keyword>
<gene>
    <name evidence="3" type="ORF">SM124_16710</name>
</gene>
<accession>A0ABU5J1Z0</accession>
<dbReference type="CDD" id="cd09604">
    <property type="entry name" value="M1_APN_like"/>
    <property type="match status" value="1"/>
</dbReference>
<evidence type="ECO:0000256" key="1">
    <source>
        <dbReference type="SAM" id="MobiDB-lite"/>
    </source>
</evidence>
<dbReference type="InterPro" id="IPR034015">
    <property type="entry name" value="M1_LTA4H"/>
</dbReference>
<dbReference type="PANTHER" id="PTHR45726">
    <property type="entry name" value="LEUKOTRIENE A-4 HYDROLASE"/>
    <property type="match status" value="1"/>
</dbReference>
<dbReference type="SUPFAM" id="SSF55486">
    <property type="entry name" value="Metalloproteases ('zincins'), catalytic domain"/>
    <property type="match status" value="1"/>
</dbReference>
<comment type="caution">
    <text evidence="3">The sequence shown here is derived from an EMBL/GenBank/DDBJ whole genome shotgun (WGS) entry which is preliminary data.</text>
</comment>
<evidence type="ECO:0000313" key="3">
    <source>
        <dbReference type="EMBL" id="MDZ5473362.1"/>
    </source>
</evidence>
<feature type="domain" description="Peptidase M1 membrane alanine aminopeptidase" evidence="2">
    <location>
        <begin position="315"/>
        <end position="507"/>
    </location>
</feature>
<organism evidence="3 4">
    <name type="scientific">Robertmurraya mangrovi</name>
    <dbReference type="NCBI Taxonomy" id="3098077"/>
    <lineage>
        <taxon>Bacteria</taxon>
        <taxon>Bacillati</taxon>
        <taxon>Bacillota</taxon>
        <taxon>Bacilli</taxon>
        <taxon>Bacillales</taxon>
        <taxon>Bacillaceae</taxon>
        <taxon>Robertmurraya</taxon>
    </lineage>
</organism>
<dbReference type="InterPro" id="IPR027268">
    <property type="entry name" value="Peptidase_M4/M1_CTD_sf"/>
</dbReference>
<keyword evidence="4" id="KW-1185">Reference proteome</keyword>
<dbReference type="GO" id="GO:0004177">
    <property type="term" value="F:aminopeptidase activity"/>
    <property type="evidence" value="ECO:0007669"/>
    <property type="project" value="UniProtKB-KW"/>
</dbReference>
<reference evidence="3 4" key="1">
    <citation type="submission" date="2023-11" db="EMBL/GenBank/DDBJ databases">
        <title>Bacillus jintuensis, isolated from a mudflat on the Beibu Gulf coast.</title>
        <authorList>
            <person name="Li M."/>
        </authorList>
    </citation>
    <scope>NUCLEOTIDE SEQUENCE [LARGE SCALE GENOMIC DNA]</scope>
    <source>
        <strain evidence="3 4">31A1R</strain>
    </source>
</reference>
<evidence type="ECO:0000313" key="4">
    <source>
        <dbReference type="Proteomes" id="UP001290455"/>
    </source>
</evidence>
<sequence length="515" mass="59245">MKRILFCFTFIAMLISGCSNESTGKKEDLDKKAETVQTVEDTEKENTEKQEENVEEAIVFKKSTPIKMDKSLPLEPLDSFKTQTRENENEASYHLDVTLKEDEVFDVKANINIKNLSKDTWGDLIFYFIPNAFTEKNKPEFLESQAVVNIGEVLVDGKSVDYKLQKDTLQLLLDHPLNPNQELNVEVAYSFTVPTNGIRFSKAGENSYLAQWYPMLSTYHSGWDKTDYEHGGESYHNDFSQFTVNYQLPDDYVVASSADNDPTQASSKGSLHGEEIKEFYITFMKNMNVSKRVVDGTEIRVFSYKEEDLNRETYLNLAEETLLFFNKNIGKYPHKQLDIIMDQGGMEYPGIVTVSTSAAGDISHTVVHEMAHQWFYGMVNNHPYYTAWIDEALTNYAAYLFFIKGKNQEPISVFSRADAVIEMASDYGKMKPSNLSVPEYKGQPVSYSASVYENSSLELWKLSDANADKGIEYLRNYFNLYSYKEVDANEWLRYTRSFFQIKDVNQLSDWISFEE</sequence>
<feature type="compositionally biased region" description="Basic and acidic residues" evidence="1">
    <location>
        <begin position="23"/>
        <end position="34"/>
    </location>
</feature>
<dbReference type="RefSeq" id="WP_322447653.1">
    <property type="nucleotide sequence ID" value="NZ_JAXOFX010000012.1"/>
</dbReference>
<dbReference type="EC" id="3.4.11.-" evidence="3"/>
<dbReference type="PANTHER" id="PTHR45726:SF3">
    <property type="entry name" value="LEUKOTRIENE A-4 HYDROLASE"/>
    <property type="match status" value="1"/>
</dbReference>